<keyword evidence="4" id="KW-1185">Reference proteome</keyword>
<feature type="domain" description="Alpha/beta hydrolase fold-3" evidence="2">
    <location>
        <begin position="49"/>
        <end position="180"/>
    </location>
</feature>
<organism evidence="3 4">
    <name type="scientific">Stemphylium lycopersici</name>
    <name type="common">Tomato gray leaf spot disease fungus</name>
    <name type="synonym">Thyrospora lycopersici</name>
    <dbReference type="NCBI Taxonomy" id="183478"/>
    <lineage>
        <taxon>Eukaryota</taxon>
        <taxon>Fungi</taxon>
        <taxon>Dikarya</taxon>
        <taxon>Ascomycota</taxon>
        <taxon>Pezizomycotina</taxon>
        <taxon>Dothideomycetes</taxon>
        <taxon>Pleosporomycetidae</taxon>
        <taxon>Pleosporales</taxon>
        <taxon>Pleosporineae</taxon>
        <taxon>Pleosporaceae</taxon>
        <taxon>Stemphylium</taxon>
    </lineage>
</organism>
<dbReference type="PANTHER" id="PTHR48081">
    <property type="entry name" value="AB HYDROLASE SUPERFAMILY PROTEIN C4A8.06C"/>
    <property type="match status" value="1"/>
</dbReference>
<dbReference type="InterPro" id="IPR013094">
    <property type="entry name" value="AB_hydrolase_3"/>
</dbReference>
<accession>A0A364N714</accession>
<sequence length="327" mass="35853">MAPLDDTRPATRFDSFNVYKTSYKKIGEHEIGVAVLVPKDLKPGKHPVMVKFHGGGLVTGDALYADWISAFFVPLIHRTCSIVVLPNYRLIPEHTGADILQDLADFWTWFHSGGVDAFLSSRHALGADKEGSSNSLISLDYTKILASGDSAGGYMALMSGLTQPRGTIKALLAQYPMTNYLRAEPADSFFGFPPPPESVIAEHMATVEPGVVVSSATPPARSPLSLALALYGQYLKYFGEDEKMWPVGLVGEKESLPPTWIVHGGADSLVSVEDCRAFVDKCKGLKDGEVKLVVREGEDHGFDAEVKEDEAEWLKEGLRWVEKKWLN</sequence>
<dbReference type="STRING" id="183478.A0A364N714"/>
<dbReference type="InterPro" id="IPR050300">
    <property type="entry name" value="GDXG_lipolytic_enzyme"/>
</dbReference>
<dbReference type="AlphaFoldDB" id="A0A364N714"/>
<dbReference type="GO" id="GO:0016787">
    <property type="term" value="F:hydrolase activity"/>
    <property type="evidence" value="ECO:0007669"/>
    <property type="project" value="UniProtKB-KW"/>
</dbReference>
<protein>
    <submittedName>
        <fullName evidence="3">Alpha/beta-hydrolase</fullName>
    </submittedName>
</protein>
<gene>
    <name evidence="3" type="ORF">DDE83_003575</name>
</gene>
<dbReference type="PANTHER" id="PTHR48081:SF3">
    <property type="entry name" value="ALPHA_BETA HYDROLASE FOLD-3 DOMAIN-CONTAINING PROTEIN"/>
    <property type="match status" value="1"/>
</dbReference>
<dbReference type="InterPro" id="IPR029058">
    <property type="entry name" value="AB_hydrolase_fold"/>
</dbReference>
<evidence type="ECO:0000256" key="1">
    <source>
        <dbReference type="ARBA" id="ARBA00022801"/>
    </source>
</evidence>
<dbReference type="Pfam" id="PF07859">
    <property type="entry name" value="Abhydrolase_3"/>
    <property type="match status" value="1"/>
</dbReference>
<evidence type="ECO:0000313" key="4">
    <source>
        <dbReference type="Proteomes" id="UP000249619"/>
    </source>
</evidence>
<reference evidence="4" key="1">
    <citation type="submission" date="2018-05" db="EMBL/GenBank/DDBJ databases">
        <title>Draft genome sequence of Stemphylium lycopersici strain CIDEFI 213.</title>
        <authorList>
            <person name="Medina R."/>
            <person name="Franco M.E.E."/>
            <person name="Lucentini C.G."/>
            <person name="Saparrat M.C.N."/>
            <person name="Balatti P.A."/>
        </authorList>
    </citation>
    <scope>NUCLEOTIDE SEQUENCE [LARGE SCALE GENOMIC DNA]</scope>
    <source>
        <strain evidence="4">CIDEFI 213</strain>
    </source>
</reference>
<evidence type="ECO:0000313" key="3">
    <source>
        <dbReference type="EMBL" id="RAR13050.1"/>
    </source>
</evidence>
<dbReference type="Proteomes" id="UP000249619">
    <property type="component" value="Unassembled WGS sequence"/>
</dbReference>
<evidence type="ECO:0000259" key="2">
    <source>
        <dbReference type="Pfam" id="PF07859"/>
    </source>
</evidence>
<dbReference type="Gene3D" id="3.40.50.1820">
    <property type="entry name" value="alpha/beta hydrolase"/>
    <property type="match status" value="1"/>
</dbReference>
<dbReference type="EMBL" id="QGDH01000041">
    <property type="protein sequence ID" value="RAR13050.1"/>
    <property type="molecule type" value="Genomic_DNA"/>
</dbReference>
<comment type="caution">
    <text evidence="3">The sequence shown here is derived from an EMBL/GenBank/DDBJ whole genome shotgun (WGS) entry which is preliminary data.</text>
</comment>
<name>A0A364N714_STELY</name>
<dbReference type="SUPFAM" id="SSF53474">
    <property type="entry name" value="alpha/beta-Hydrolases"/>
    <property type="match status" value="1"/>
</dbReference>
<keyword evidence="1 3" id="KW-0378">Hydrolase</keyword>
<proteinExistence type="predicted"/>